<evidence type="ECO:0000313" key="4">
    <source>
        <dbReference type="EMBL" id="MFC5464130.1"/>
    </source>
</evidence>
<comment type="caution">
    <text evidence="4">The sequence shown here is derived from an EMBL/GenBank/DDBJ whole genome shotgun (WGS) entry which is preliminary data.</text>
</comment>
<gene>
    <name evidence="4" type="ORF">ACFPM4_05085</name>
</gene>
<organism evidence="4 5">
    <name type="scientific">Lederbergia graminis</name>
    <dbReference type="NCBI Taxonomy" id="735518"/>
    <lineage>
        <taxon>Bacteria</taxon>
        <taxon>Bacillati</taxon>
        <taxon>Bacillota</taxon>
        <taxon>Bacilli</taxon>
        <taxon>Bacillales</taxon>
        <taxon>Bacillaceae</taxon>
        <taxon>Lederbergia</taxon>
    </lineage>
</organism>
<dbReference type="NCBIfam" id="TIGR01167">
    <property type="entry name" value="LPXTG_anchor"/>
    <property type="match status" value="1"/>
</dbReference>
<name>A0ABW0LEK6_9BACI</name>
<protein>
    <submittedName>
        <fullName evidence="4">LPXTG cell wall anchor domain-containing protein</fullName>
    </submittedName>
</protein>
<dbReference type="Gene3D" id="2.60.120.260">
    <property type="entry name" value="Galactose-binding domain-like"/>
    <property type="match status" value="1"/>
</dbReference>
<evidence type="ECO:0000256" key="1">
    <source>
        <dbReference type="SAM" id="MobiDB-lite"/>
    </source>
</evidence>
<feature type="transmembrane region" description="Helical" evidence="2">
    <location>
        <begin position="416"/>
        <end position="437"/>
    </location>
</feature>
<dbReference type="Proteomes" id="UP001596147">
    <property type="component" value="Unassembled WGS sequence"/>
</dbReference>
<feature type="region of interest" description="Disordered" evidence="1">
    <location>
        <begin position="295"/>
        <end position="416"/>
    </location>
</feature>
<dbReference type="RefSeq" id="WP_382348522.1">
    <property type="nucleotide sequence ID" value="NZ_JBHSMC010000003.1"/>
</dbReference>
<keyword evidence="3" id="KW-0732">Signal</keyword>
<dbReference type="EMBL" id="JBHSMC010000003">
    <property type="protein sequence ID" value="MFC5464130.1"/>
    <property type="molecule type" value="Genomic_DNA"/>
</dbReference>
<keyword evidence="2" id="KW-1133">Transmembrane helix</keyword>
<proteinExistence type="predicted"/>
<feature type="compositionally biased region" description="Basic and acidic residues" evidence="1">
    <location>
        <begin position="386"/>
        <end position="403"/>
    </location>
</feature>
<feature type="chain" id="PRO_5046360280" evidence="3">
    <location>
        <begin position="25"/>
        <end position="443"/>
    </location>
</feature>
<accession>A0ABW0LEK6</accession>
<evidence type="ECO:0000313" key="5">
    <source>
        <dbReference type="Proteomes" id="UP001596147"/>
    </source>
</evidence>
<feature type="compositionally biased region" description="Acidic residues" evidence="1">
    <location>
        <begin position="300"/>
        <end position="385"/>
    </location>
</feature>
<evidence type="ECO:0000256" key="2">
    <source>
        <dbReference type="SAM" id="Phobius"/>
    </source>
</evidence>
<sequence>MKKIKIILLGLILILSLGSPAVFAEDKTATGDNVLRYEGEVYYDGVINNDGLTADLQPKEKIEFSVGDHDSFADGQYELSILSTGNRTAYNIEVNGEAVGTVSRIDTGFDLGTITLDPLQEVYLNLNAGDVISILAPDDGTYGWLDAVNLKYVSEYDPSAPAVVSIPDYVRYTIEAETGAFDSEEQVGMGIVNEDNQYITNLEKVTASYTIPAELKKAKYNMTIRYVSETTEKHLKVTVEDISKQIKWYYTGQWDWSAAKFLEVGTWDLNPGDVISIKGVESDAYIQVDSITLTSTTDIVGEEPGNETGDEPGEEPGDEPGEEPGEEPGDETGEEPGDETGEEPGDETGEEPGDETGEEPGDETGEEPGDETGEEPSDETGEEPDDKAGDKSENEGTDLKDESDNSVENPKTGDTAISGFVSLAGLALAGCAGLVFYRKRMLH</sequence>
<feature type="signal peptide" evidence="3">
    <location>
        <begin position="1"/>
        <end position="24"/>
    </location>
</feature>
<keyword evidence="2" id="KW-0472">Membrane</keyword>
<reference evidence="5" key="1">
    <citation type="journal article" date="2019" name="Int. J. Syst. Evol. Microbiol.">
        <title>The Global Catalogue of Microorganisms (GCM) 10K type strain sequencing project: providing services to taxonomists for standard genome sequencing and annotation.</title>
        <authorList>
            <consortium name="The Broad Institute Genomics Platform"/>
            <consortium name="The Broad Institute Genome Sequencing Center for Infectious Disease"/>
            <person name="Wu L."/>
            <person name="Ma J."/>
        </authorList>
    </citation>
    <scope>NUCLEOTIDE SEQUENCE [LARGE SCALE GENOMIC DNA]</scope>
    <source>
        <strain evidence="5">CGMCC 1.12237</strain>
    </source>
</reference>
<keyword evidence="5" id="KW-1185">Reference proteome</keyword>
<evidence type="ECO:0000256" key="3">
    <source>
        <dbReference type="SAM" id="SignalP"/>
    </source>
</evidence>
<keyword evidence="2" id="KW-0812">Transmembrane</keyword>